<reference evidence="3" key="1">
    <citation type="submission" date="2023-05" db="EMBL/GenBank/DDBJ databases">
        <title>Cataloging the Phylogenetic Diversity of Human Bladder Bacteria.</title>
        <authorList>
            <person name="Du J."/>
        </authorList>
    </citation>
    <scope>NUCLEOTIDE SEQUENCE</scope>
    <source>
        <strain evidence="3">UMB9978</strain>
    </source>
</reference>
<feature type="compositionally biased region" description="Polar residues" evidence="1">
    <location>
        <begin position="1"/>
        <end position="11"/>
    </location>
</feature>
<dbReference type="InterPro" id="IPR011991">
    <property type="entry name" value="ArsR-like_HTH"/>
</dbReference>
<dbReference type="CDD" id="cd00090">
    <property type="entry name" value="HTH_ARSR"/>
    <property type="match status" value="1"/>
</dbReference>
<gene>
    <name evidence="3" type="ORF">QP116_08075</name>
</gene>
<dbReference type="InterPro" id="IPR036390">
    <property type="entry name" value="WH_DNA-bd_sf"/>
</dbReference>
<dbReference type="Gene3D" id="1.10.10.10">
    <property type="entry name" value="Winged helix-like DNA-binding domain superfamily/Winged helix DNA-binding domain"/>
    <property type="match status" value="1"/>
</dbReference>
<dbReference type="Proteomes" id="UP001240483">
    <property type="component" value="Unassembled WGS sequence"/>
</dbReference>
<feature type="domain" description="HTH arsR-type" evidence="2">
    <location>
        <begin position="56"/>
        <end position="143"/>
    </location>
</feature>
<accession>A0AAP4FIS4</accession>
<dbReference type="RefSeq" id="WP_101630355.1">
    <property type="nucleotide sequence ID" value="NZ_JASODW010000010.1"/>
</dbReference>
<proteinExistence type="predicted"/>
<evidence type="ECO:0000313" key="3">
    <source>
        <dbReference type="EMBL" id="MDK6275685.1"/>
    </source>
</evidence>
<comment type="caution">
    <text evidence="3">The sequence shown here is derived from an EMBL/GenBank/DDBJ whole genome shotgun (WGS) entry which is preliminary data.</text>
</comment>
<dbReference type="SMART" id="SM00418">
    <property type="entry name" value="HTH_ARSR"/>
    <property type="match status" value="1"/>
</dbReference>
<feature type="region of interest" description="Disordered" evidence="1">
    <location>
        <begin position="1"/>
        <end position="28"/>
    </location>
</feature>
<dbReference type="GO" id="GO:0003700">
    <property type="term" value="F:DNA-binding transcription factor activity"/>
    <property type="evidence" value="ECO:0007669"/>
    <property type="project" value="InterPro"/>
</dbReference>
<dbReference type="AlphaFoldDB" id="A0AAP4FIS4"/>
<evidence type="ECO:0000256" key="1">
    <source>
        <dbReference type="SAM" id="MobiDB-lite"/>
    </source>
</evidence>
<dbReference type="InterPro" id="IPR036388">
    <property type="entry name" value="WH-like_DNA-bd_sf"/>
</dbReference>
<evidence type="ECO:0000313" key="4">
    <source>
        <dbReference type="Proteomes" id="UP001240483"/>
    </source>
</evidence>
<feature type="region of interest" description="Disordered" evidence="1">
    <location>
        <begin position="233"/>
        <end position="254"/>
    </location>
</feature>
<organism evidence="3 4">
    <name type="scientific">Pseudoglutamicibacter cumminsii</name>
    <dbReference type="NCBI Taxonomy" id="156979"/>
    <lineage>
        <taxon>Bacteria</taxon>
        <taxon>Bacillati</taxon>
        <taxon>Actinomycetota</taxon>
        <taxon>Actinomycetes</taxon>
        <taxon>Micrococcales</taxon>
        <taxon>Micrococcaceae</taxon>
        <taxon>Pseudoglutamicibacter</taxon>
    </lineage>
</organism>
<dbReference type="SUPFAM" id="SSF46785">
    <property type="entry name" value="Winged helix' DNA-binding domain"/>
    <property type="match status" value="1"/>
</dbReference>
<dbReference type="Pfam" id="PF12840">
    <property type="entry name" value="HTH_20"/>
    <property type="match status" value="1"/>
</dbReference>
<name>A0AAP4FIS4_9MICC</name>
<protein>
    <submittedName>
        <fullName evidence="3">Winged helix-turn-helix domain-containing protein</fullName>
    </submittedName>
</protein>
<dbReference type="EMBL" id="JASODW010000010">
    <property type="protein sequence ID" value="MDK6275685.1"/>
    <property type="molecule type" value="Genomic_DNA"/>
</dbReference>
<feature type="compositionally biased region" description="Low complexity" evidence="1">
    <location>
        <begin position="19"/>
        <end position="28"/>
    </location>
</feature>
<evidence type="ECO:0000259" key="2">
    <source>
        <dbReference type="SMART" id="SM00418"/>
    </source>
</evidence>
<sequence length="254" mass="28138">MSPVSDPNDSKVTGRRRTSAASASSAKVDVLAGPAADATATIDAGDGRQIVVTDPKAIKALTHRARVLAIDELFGSRSTRTATELAELTGLTPSAMSYHLRELERFGLVKRVSPPEGVVSDGRERHWRATGDSVMTASSGGQPTQLTDYAKTRLDAYREKLIAEIEYREQNRRADSESHAQAYMYFGSLFLDEETEKEFLQRLSELEEEFTARSREAEDPDVPRRRTYYLLSGLPDRSRPFPGEKGISPIPYTP</sequence>
<dbReference type="InterPro" id="IPR001845">
    <property type="entry name" value="HTH_ArsR_DNA-bd_dom"/>
</dbReference>